<gene>
    <name evidence="1" type="ORF">AEST_10610</name>
</gene>
<dbReference type="PATRIC" id="fig|1197174.4.peg.1033"/>
<name>J2IGT9_9ALTE</name>
<reference evidence="1 2" key="1">
    <citation type="journal article" date="2012" name="J. Bacteriol.">
        <title>Genome Sequence of Pectin-Degrading Alishewanella aestuarii Strain B11T, Isolated from Tidal Flat Sediment.</title>
        <authorList>
            <person name="Jung J."/>
            <person name="Choi S."/>
            <person name="Chun J."/>
            <person name="Park W."/>
        </authorList>
    </citation>
    <scope>NUCLEOTIDE SEQUENCE [LARGE SCALE GENOMIC DNA]</scope>
    <source>
        <strain evidence="1 2">B11</strain>
    </source>
</reference>
<protein>
    <submittedName>
        <fullName evidence="1">Uncharacterized protein</fullName>
    </submittedName>
</protein>
<evidence type="ECO:0000313" key="1">
    <source>
        <dbReference type="EMBL" id="EJI85979.1"/>
    </source>
</evidence>
<dbReference type="EMBL" id="ALAB01000010">
    <property type="protein sequence ID" value="EJI85979.1"/>
    <property type="molecule type" value="Genomic_DNA"/>
</dbReference>
<dbReference type="Proteomes" id="UP000012043">
    <property type="component" value="Unassembled WGS sequence"/>
</dbReference>
<evidence type="ECO:0000313" key="2">
    <source>
        <dbReference type="Proteomes" id="UP000012043"/>
    </source>
</evidence>
<keyword evidence="2" id="KW-1185">Reference proteome</keyword>
<dbReference type="AlphaFoldDB" id="J2IGT9"/>
<proteinExistence type="predicted"/>
<organism evidence="1 2">
    <name type="scientific">Alishewanella aestuarii B11</name>
    <dbReference type="NCBI Taxonomy" id="1197174"/>
    <lineage>
        <taxon>Bacteria</taxon>
        <taxon>Pseudomonadati</taxon>
        <taxon>Pseudomonadota</taxon>
        <taxon>Gammaproteobacteria</taxon>
        <taxon>Alteromonadales</taxon>
        <taxon>Alteromonadaceae</taxon>
        <taxon>Alishewanella</taxon>
    </lineage>
</organism>
<sequence>MVWLSSALCGKIQPGMPQPGYRSQSIAVVISEQARSY</sequence>
<comment type="caution">
    <text evidence="1">The sequence shown here is derived from an EMBL/GenBank/DDBJ whole genome shotgun (WGS) entry which is preliminary data.</text>
</comment>
<accession>J2IGT9</accession>